<accession>A0AAD9ABQ7</accession>
<gene>
    <name evidence="1" type="ORF">CCHR01_12565</name>
</gene>
<dbReference type="Proteomes" id="UP001243330">
    <property type="component" value="Unassembled WGS sequence"/>
</dbReference>
<name>A0AAD9ABQ7_9PEZI</name>
<reference evidence="1" key="1">
    <citation type="submission" date="2023-01" db="EMBL/GenBank/DDBJ databases">
        <title>Colletotrichum chrysophilum M932 genome sequence.</title>
        <authorList>
            <person name="Baroncelli R."/>
        </authorList>
    </citation>
    <scope>NUCLEOTIDE SEQUENCE</scope>
    <source>
        <strain evidence="1">M932</strain>
    </source>
</reference>
<evidence type="ECO:0000313" key="1">
    <source>
        <dbReference type="EMBL" id="KAK1844824.1"/>
    </source>
</evidence>
<dbReference type="EMBL" id="JAQOWY010000296">
    <property type="protein sequence ID" value="KAK1844824.1"/>
    <property type="molecule type" value="Genomic_DNA"/>
</dbReference>
<comment type="caution">
    <text evidence="1">The sequence shown here is derived from an EMBL/GenBank/DDBJ whole genome shotgun (WGS) entry which is preliminary data.</text>
</comment>
<proteinExistence type="predicted"/>
<organism evidence="1 2">
    <name type="scientific">Colletotrichum chrysophilum</name>
    <dbReference type="NCBI Taxonomy" id="1836956"/>
    <lineage>
        <taxon>Eukaryota</taxon>
        <taxon>Fungi</taxon>
        <taxon>Dikarya</taxon>
        <taxon>Ascomycota</taxon>
        <taxon>Pezizomycotina</taxon>
        <taxon>Sordariomycetes</taxon>
        <taxon>Hypocreomycetidae</taxon>
        <taxon>Glomerellales</taxon>
        <taxon>Glomerellaceae</taxon>
        <taxon>Colletotrichum</taxon>
        <taxon>Colletotrichum gloeosporioides species complex</taxon>
    </lineage>
</organism>
<keyword evidence="2" id="KW-1185">Reference proteome</keyword>
<sequence length="72" mass="7508">MATCPAARGGGSDLSCKKAALLQPTPHRIPYAAPTTTTTTTSTTTYLRIPQHPPQPAPLREYAGALPALGLH</sequence>
<protein>
    <submittedName>
        <fullName evidence="1">Uncharacterized protein</fullName>
    </submittedName>
</protein>
<dbReference type="AlphaFoldDB" id="A0AAD9ABQ7"/>
<evidence type="ECO:0000313" key="2">
    <source>
        <dbReference type="Proteomes" id="UP001243330"/>
    </source>
</evidence>